<accession>A0A368SPB4</accession>
<gene>
    <name evidence="2" type="ORF">SETIT_9G360100v2</name>
</gene>
<dbReference type="InterPro" id="IPR009003">
    <property type="entry name" value="Peptidase_S1_PA"/>
</dbReference>
<dbReference type="STRING" id="4555.A0A368SPB4"/>
<dbReference type="PANTHER" id="PTHR18868:SF49">
    <property type="entry name" value="OS11G0147200 PROTEIN"/>
    <property type="match status" value="1"/>
</dbReference>
<name>A0A368SPB4_SETIT</name>
<feature type="region of interest" description="Disordered" evidence="1">
    <location>
        <begin position="283"/>
        <end position="333"/>
    </location>
</feature>
<dbReference type="AlphaFoldDB" id="A0A368SPB4"/>
<reference evidence="2" key="1">
    <citation type="journal article" date="2012" name="Nat. Biotechnol.">
        <title>Reference genome sequence of the model plant Setaria.</title>
        <authorList>
            <person name="Bennetzen J.L."/>
            <person name="Schmutz J."/>
            <person name="Wang H."/>
            <person name="Percifield R."/>
            <person name="Hawkins J."/>
            <person name="Pontaroli A.C."/>
            <person name="Estep M."/>
            <person name="Feng L."/>
            <person name="Vaughn J.N."/>
            <person name="Grimwood J."/>
            <person name="Jenkins J."/>
            <person name="Barry K."/>
            <person name="Lindquist E."/>
            <person name="Hellsten U."/>
            <person name="Deshpande S."/>
            <person name="Wang X."/>
            <person name="Wu X."/>
            <person name="Mitros T."/>
            <person name="Triplett J."/>
            <person name="Yang X."/>
            <person name="Ye C.Y."/>
            <person name="Mauro-Herrera M."/>
            <person name="Wang L."/>
            <person name="Li P."/>
            <person name="Sharma M."/>
            <person name="Sharma R."/>
            <person name="Ronald P.C."/>
            <person name="Panaud O."/>
            <person name="Kellogg E.A."/>
            <person name="Brutnell T.P."/>
            <person name="Doust A.N."/>
            <person name="Tuskan G.A."/>
            <person name="Rokhsar D."/>
            <person name="Devos K.M."/>
        </authorList>
    </citation>
    <scope>NUCLEOTIDE SEQUENCE [LARGE SCALE GENOMIC DNA]</scope>
    <source>
        <strain evidence="2">Yugu1</strain>
    </source>
</reference>
<dbReference type="OrthoDB" id="651681at2759"/>
<dbReference type="Pfam" id="PF13365">
    <property type="entry name" value="Trypsin_2"/>
    <property type="match status" value="2"/>
</dbReference>
<dbReference type="SUPFAM" id="SSF50494">
    <property type="entry name" value="Trypsin-like serine proteases"/>
    <property type="match status" value="2"/>
</dbReference>
<feature type="compositionally biased region" description="Basic and acidic residues" evidence="1">
    <location>
        <begin position="291"/>
        <end position="300"/>
    </location>
</feature>
<protein>
    <submittedName>
        <fullName evidence="2">Uncharacterized protein</fullName>
    </submittedName>
</protein>
<evidence type="ECO:0000313" key="2">
    <source>
        <dbReference type="EMBL" id="RCV44272.1"/>
    </source>
</evidence>
<dbReference type="PANTHER" id="PTHR18868">
    <property type="entry name" value="OS07G0665300 PROTEIN-RELATED"/>
    <property type="match status" value="1"/>
</dbReference>
<feature type="compositionally biased region" description="Low complexity" evidence="1">
    <location>
        <begin position="306"/>
        <end position="328"/>
    </location>
</feature>
<dbReference type="Gene3D" id="2.40.10.120">
    <property type="match status" value="2"/>
</dbReference>
<dbReference type="EMBL" id="CM003536">
    <property type="protein sequence ID" value="RCV44272.1"/>
    <property type="molecule type" value="Genomic_DNA"/>
</dbReference>
<proteinExistence type="predicted"/>
<reference evidence="2" key="2">
    <citation type="submission" date="2015-07" db="EMBL/GenBank/DDBJ databases">
        <authorList>
            <person name="Noorani M."/>
        </authorList>
    </citation>
    <scope>NUCLEOTIDE SEQUENCE</scope>
    <source>
        <strain evidence="2">Yugu1</strain>
    </source>
</reference>
<feature type="region of interest" description="Disordered" evidence="1">
    <location>
        <begin position="1"/>
        <end position="28"/>
    </location>
</feature>
<sequence length="614" mass="67930">MSKRGGDYSSSSNEKQKANKSHGNFDLDDSSHKEFDSLDAKVELHTEVVQKLSESVVSLSFIGKNEHYQYTGLVIKSNEYSSRFLTSATAIRCKQGGRKRNMDVLVHVNLPDGQMMRGYLMSLDFDYNTAVIGFGPFHVFKEASLDQPGEVGYINTVTAICCDSTGKIRSSTGVVTKKSSELYGQKLIMSTCIIPEFGIGGPLVDSEGNFVGMNMSQVDNEGTLFLPKETILQSIVPLFLPSTFVVGQASCCRASIKQGSDNQIERSTSEICKSSTLVVLNSEDSSPVAQEKGRGSDKSPETNQKSSVSSTSDSESESSQDTSELSNSPLPDNEFMKAFTDDLLSRGYPLPKMLEGGMELRKNFEEEFAGDIWNKLTKKVALDTSLSVVSLASFRGETRFFACTGVLIGRHKSITRILTSASLVRFANKNEIDGSLKIRVLLPNKKHATGKLQHHNLHYNIAVVSIRNFHCRRIAKLHIEKPVYPLNDNQVVAIGRTFDTGKLMATRGVLTDNSSNLVSEEHGICTCKITKAGIGGPLIDLCGNFIGMNFYDAKRTPYLPRHIILEQLKDFDRKGSAAAKINEDGDPNRFSVPGPYWWYPSLAPRFIYERRRKH</sequence>
<evidence type="ECO:0000256" key="1">
    <source>
        <dbReference type="SAM" id="MobiDB-lite"/>
    </source>
</evidence>
<organism evidence="2">
    <name type="scientific">Setaria italica</name>
    <name type="common">Foxtail millet</name>
    <name type="synonym">Panicum italicum</name>
    <dbReference type="NCBI Taxonomy" id="4555"/>
    <lineage>
        <taxon>Eukaryota</taxon>
        <taxon>Viridiplantae</taxon>
        <taxon>Streptophyta</taxon>
        <taxon>Embryophyta</taxon>
        <taxon>Tracheophyta</taxon>
        <taxon>Spermatophyta</taxon>
        <taxon>Magnoliopsida</taxon>
        <taxon>Liliopsida</taxon>
        <taxon>Poales</taxon>
        <taxon>Poaceae</taxon>
        <taxon>PACMAD clade</taxon>
        <taxon>Panicoideae</taxon>
        <taxon>Panicodae</taxon>
        <taxon>Paniceae</taxon>
        <taxon>Cenchrinae</taxon>
        <taxon>Setaria</taxon>
    </lineage>
</organism>
<dbReference type="KEGG" id="sita:101776474"/>